<proteinExistence type="predicted"/>
<keyword evidence="2" id="KW-0472">Membrane</keyword>
<feature type="region of interest" description="Disordered" evidence="1">
    <location>
        <begin position="1"/>
        <end position="33"/>
    </location>
</feature>
<feature type="transmembrane region" description="Helical" evidence="2">
    <location>
        <begin position="66"/>
        <end position="83"/>
    </location>
</feature>
<keyword evidence="4" id="KW-1185">Reference proteome</keyword>
<dbReference type="RefSeq" id="WP_139189420.1">
    <property type="nucleotide sequence ID" value="NZ_FNBW01000017.1"/>
</dbReference>
<evidence type="ECO:0000256" key="1">
    <source>
        <dbReference type="SAM" id="MobiDB-lite"/>
    </source>
</evidence>
<evidence type="ECO:0000313" key="3">
    <source>
        <dbReference type="EMBL" id="SDG42238.1"/>
    </source>
</evidence>
<dbReference type="AlphaFoldDB" id="A0A8G2EZW3"/>
<evidence type="ECO:0000313" key="4">
    <source>
        <dbReference type="Proteomes" id="UP000198615"/>
    </source>
</evidence>
<feature type="transmembrane region" description="Helical" evidence="2">
    <location>
        <begin position="95"/>
        <end position="116"/>
    </location>
</feature>
<comment type="caution">
    <text evidence="3">The sequence shown here is derived from an EMBL/GenBank/DDBJ whole genome shotgun (WGS) entry which is preliminary data.</text>
</comment>
<evidence type="ECO:0000256" key="2">
    <source>
        <dbReference type="SAM" id="Phobius"/>
    </source>
</evidence>
<accession>A0A8G2EZW3</accession>
<dbReference type="OrthoDB" id="8478780at2"/>
<gene>
    <name evidence="3" type="ORF">SAMN05660686_04331</name>
</gene>
<sequence length="177" mass="20087">MARDLRPKPGGSPSPHRAEEEVEDDPFNPVDNDPSALDDLTHAEFIAIYRDASDNIRFAKEQMWRSLLYFSAGAIAVTGYGVVTKWSDPQLSQYLLVIIWLCSILTVLIILSLQWWQSAEHQKIAFVTAKWSSFATAARRRKSKGMSDVQRYGMLAAMILYLELVTIAVTRIFTVQY</sequence>
<organism evidence="3 4">
    <name type="scientific">Thalassobaculum litoreum DSM 18839</name>
    <dbReference type="NCBI Taxonomy" id="1123362"/>
    <lineage>
        <taxon>Bacteria</taxon>
        <taxon>Pseudomonadati</taxon>
        <taxon>Pseudomonadota</taxon>
        <taxon>Alphaproteobacteria</taxon>
        <taxon>Rhodospirillales</taxon>
        <taxon>Thalassobaculaceae</taxon>
        <taxon>Thalassobaculum</taxon>
    </lineage>
</organism>
<protein>
    <submittedName>
        <fullName evidence="3">Uncharacterized protein</fullName>
    </submittedName>
</protein>
<reference evidence="3 4" key="1">
    <citation type="submission" date="2016-10" db="EMBL/GenBank/DDBJ databases">
        <authorList>
            <person name="Varghese N."/>
            <person name="Submissions S."/>
        </authorList>
    </citation>
    <scope>NUCLEOTIDE SEQUENCE [LARGE SCALE GENOMIC DNA]</scope>
    <source>
        <strain evidence="3 4">DSM 18839</strain>
    </source>
</reference>
<dbReference type="EMBL" id="FNBW01000017">
    <property type="protein sequence ID" value="SDG42238.1"/>
    <property type="molecule type" value="Genomic_DNA"/>
</dbReference>
<dbReference type="Proteomes" id="UP000198615">
    <property type="component" value="Unassembled WGS sequence"/>
</dbReference>
<keyword evidence="2" id="KW-1133">Transmembrane helix</keyword>
<keyword evidence="2" id="KW-0812">Transmembrane</keyword>
<name>A0A8G2EZW3_9PROT</name>
<feature type="transmembrane region" description="Helical" evidence="2">
    <location>
        <begin position="152"/>
        <end position="173"/>
    </location>
</feature>